<dbReference type="FunFam" id="4.10.1000.30:FF:000001">
    <property type="entry name" value="Zinc finger CCCH domain-containing protein 14"/>
    <property type="match status" value="1"/>
</dbReference>
<name>A0A6P8YX26_THRPL</name>
<dbReference type="GeneID" id="117643781"/>
<sequence>MDGIRGEVSNKIRSAIKAKLMELGAYVDDELPDYIMVMVANKRSRQQMEDDLQLFLGDSTSTFTAWLHTVLNKLQQVTVNNTELKKGSEKKRPSIDDEKKDKRKKLKKEKDKEKPEKLGKAQEKSKIKNSAGEDKTEDTNRSQIQGKQIKSEPVDRAVPEASLQSKLSTHVNHQSASSITSTIQERNSSEARANEEEDDDDFINIKADVEADMWGETDETAAAAKNLNKSVAAPPPSRESKQQEPKEQELNRDQMNPAASEKLTSDSILPDAASVSACVSPSKNIESRPAPRIIKISETIRQEQETMKPSSKAVRDPQGLAKRVFQSHIVSLRNAQEKTDRDRTLGRSSSSHSNDNHSRRTDQRNRKREDLRETLRKERQRERERSRDRERERRRSGDGARKAQARGDSSSGRAFSSHRDENSPDPSLLSVVRVTPRPQMPAALQANRSLILKAVAEAQKSVSKPVVRPELADVKTRIKPLQLKRSLMDKGRIRKQLNVQTLSSLKKSQSNSKQSAHLPSRDALRKMSFTVLGQKAAPSQEFQGAEFGDISDESSIIIDPSLNILIQVPASPVEDAHEPPDPIQTEKVRRWIKDVEEATKSDTINLDTKTDLTTDAGVEVDNYGLESASKPVSDEDFEDTLEVDTNSLKTSDIHSVVISDDRSLRQPANTQFVVTLDGLDPRLLRSFAMEGDGCAVQMKEQIDAECHQDDRESLIREELVKEQLLREELLRQQAAIREQKANRNNASTVSSVVAPVKRPASPSCFLETRPAKVSTIQNKPATSERCKFWPSCKNGEKCEFHHPTVPCKSFPNCKFVDRCLYIHPNCRFNSMCTRADCSYTHTGPRPSLSTQTVGPNPLTSQPIKQACKYFPNCSNLSCPYIHPTVCKFGTHCTRPKCQFIHSDKGLMTKHKWVRQ</sequence>
<evidence type="ECO:0000256" key="9">
    <source>
        <dbReference type="PROSITE-ProRule" id="PRU00723"/>
    </source>
</evidence>
<evidence type="ECO:0000256" key="8">
    <source>
        <dbReference type="ARBA" id="ARBA00023242"/>
    </source>
</evidence>
<organism evidence="13">
    <name type="scientific">Thrips palmi</name>
    <name type="common">Melon thrips</name>
    <dbReference type="NCBI Taxonomy" id="161013"/>
    <lineage>
        <taxon>Eukaryota</taxon>
        <taxon>Metazoa</taxon>
        <taxon>Ecdysozoa</taxon>
        <taxon>Arthropoda</taxon>
        <taxon>Hexapoda</taxon>
        <taxon>Insecta</taxon>
        <taxon>Pterygota</taxon>
        <taxon>Neoptera</taxon>
        <taxon>Paraneoptera</taxon>
        <taxon>Thysanoptera</taxon>
        <taxon>Terebrantia</taxon>
        <taxon>Thripoidea</taxon>
        <taxon>Thripidae</taxon>
        <taxon>Thrips</taxon>
    </lineage>
</organism>
<feature type="compositionally biased region" description="Basic and acidic residues" evidence="10">
    <location>
        <begin position="83"/>
        <end position="100"/>
    </location>
</feature>
<dbReference type="PANTHER" id="PTHR14738">
    <property type="entry name" value="ZINC FINGER CCCH DOMAIN-CONTAINING PROTEIN 14"/>
    <property type="match status" value="1"/>
</dbReference>
<dbReference type="GO" id="GO:0008143">
    <property type="term" value="F:poly(A) binding"/>
    <property type="evidence" value="ECO:0007669"/>
    <property type="project" value="InterPro"/>
</dbReference>
<keyword evidence="6 9" id="KW-0863">Zinc-finger</keyword>
<comment type="similarity">
    <text evidence="2">Belongs to the ZC3H14 family.</text>
</comment>
<dbReference type="GO" id="GO:0005737">
    <property type="term" value="C:cytoplasm"/>
    <property type="evidence" value="ECO:0007669"/>
    <property type="project" value="TreeGrafter"/>
</dbReference>
<feature type="compositionally biased region" description="Basic and acidic residues" evidence="10">
    <location>
        <begin position="354"/>
        <end position="401"/>
    </location>
</feature>
<feature type="compositionally biased region" description="Basic and acidic residues" evidence="10">
    <location>
        <begin position="108"/>
        <end position="140"/>
    </location>
</feature>
<evidence type="ECO:0000256" key="5">
    <source>
        <dbReference type="ARBA" id="ARBA00022737"/>
    </source>
</evidence>
<feature type="compositionally biased region" description="Basic and acidic residues" evidence="10">
    <location>
        <begin position="335"/>
        <end position="345"/>
    </location>
</feature>
<evidence type="ECO:0000256" key="4">
    <source>
        <dbReference type="ARBA" id="ARBA00022723"/>
    </source>
</evidence>
<dbReference type="InterPro" id="IPR040366">
    <property type="entry name" value="Nab2/ZC3H14"/>
</dbReference>
<dbReference type="Pfam" id="PF14608">
    <property type="entry name" value="zf-CCCH_2"/>
    <property type="match status" value="5"/>
</dbReference>
<keyword evidence="8" id="KW-0539">Nucleus</keyword>
<feature type="compositionally biased region" description="Basic and acidic residues" evidence="10">
    <location>
        <begin position="238"/>
        <end position="252"/>
    </location>
</feature>
<evidence type="ECO:0000259" key="11">
    <source>
        <dbReference type="PROSITE" id="PS50103"/>
    </source>
</evidence>
<evidence type="ECO:0000313" key="13">
    <source>
        <dbReference type="RefSeq" id="XP_034238752.1"/>
    </source>
</evidence>
<evidence type="ECO:0000256" key="6">
    <source>
        <dbReference type="ARBA" id="ARBA00022771"/>
    </source>
</evidence>
<keyword evidence="4 9" id="KW-0479">Metal-binding</keyword>
<feature type="compositionally biased region" description="Basic and acidic residues" evidence="10">
    <location>
        <begin position="149"/>
        <end position="158"/>
    </location>
</feature>
<evidence type="ECO:0000256" key="3">
    <source>
        <dbReference type="ARBA" id="ARBA00015071"/>
    </source>
</evidence>
<dbReference type="GO" id="GO:0043488">
    <property type="term" value="P:regulation of mRNA stability"/>
    <property type="evidence" value="ECO:0007669"/>
    <property type="project" value="InterPro"/>
</dbReference>
<dbReference type="Proteomes" id="UP000515158">
    <property type="component" value="Unplaced"/>
</dbReference>
<dbReference type="PROSITE" id="PS50103">
    <property type="entry name" value="ZF_C3H1"/>
    <property type="match status" value="1"/>
</dbReference>
<comment type="subcellular location">
    <subcellularLocation>
        <location evidence="1">Nucleus</location>
    </subcellularLocation>
</comment>
<protein>
    <recommendedName>
        <fullName evidence="3">Zinc finger CCCH domain-containing protein 14</fullName>
    </recommendedName>
</protein>
<dbReference type="GO" id="GO:0008270">
    <property type="term" value="F:zinc ion binding"/>
    <property type="evidence" value="ECO:0007669"/>
    <property type="project" value="UniProtKB-KW"/>
</dbReference>
<accession>A0A6P8YX26</accession>
<keyword evidence="7 9" id="KW-0862">Zinc</keyword>
<dbReference type="OrthoDB" id="5589010at2759"/>
<feature type="compositionally biased region" description="Polar residues" evidence="10">
    <location>
        <begin position="162"/>
        <end position="184"/>
    </location>
</feature>
<dbReference type="RefSeq" id="XP_034238752.1">
    <property type="nucleotide sequence ID" value="XM_034382861.1"/>
</dbReference>
<dbReference type="Gene3D" id="1.20.1390.10">
    <property type="entry name" value="PWI domain"/>
    <property type="match status" value="1"/>
</dbReference>
<dbReference type="InterPro" id="IPR000571">
    <property type="entry name" value="Znf_CCCH"/>
</dbReference>
<feature type="domain" description="C3H1-type" evidence="11">
    <location>
        <begin position="780"/>
        <end position="805"/>
    </location>
</feature>
<evidence type="ECO:0000256" key="7">
    <source>
        <dbReference type="ARBA" id="ARBA00022833"/>
    </source>
</evidence>
<feature type="compositionally biased region" description="Acidic residues" evidence="10">
    <location>
        <begin position="210"/>
        <end position="219"/>
    </location>
</feature>
<reference evidence="13" key="1">
    <citation type="submission" date="2025-08" db="UniProtKB">
        <authorList>
            <consortium name="RefSeq"/>
        </authorList>
    </citation>
    <scope>IDENTIFICATION</scope>
    <source>
        <tissue evidence="13">Total insect</tissue>
    </source>
</reference>
<feature type="zinc finger region" description="C3H1-type" evidence="9">
    <location>
        <begin position="780"/>
        <end position="805"/>
    </location>
</feature>
<dbReference type="GO" id="GO:0005634">
    <property type="term" value="C:nucleus"/>
    <property type="evidence" value="ECO:0007669"/>
    <property type="project" value="UniProtKB-SubCell"/>
</dbReference>
<evidence type="ECO:0000256" key="10">
    <source>
        <dbReference type="SAM" id="MobiDB-lite"/>
    </source>
</evidence>
<dbReference type="AlphaFoldDB" id="A0A6P8YX26"/>
<evidence type="ECO:0000256" key="2">
    <source>
        <dbReference type="ARBA" id="ARBA00008423"/>
    </source>
</evidence>
<evidence type="ECO:0000313" key="12">
    <source>
        <dbReference type="Proteomes" id="UP000515158"/>
    </source>
</evidence>
<dbReference type="Gene3D" id="4.10.1000.30">
    <property type="match status" value="2"/>
</dbReference>
<proteinExistence type="inferred from homology"/>
<dbReference type="PANTHER" id="PTHR14738:SF29">
    <property type="entry name" value="ZINC FINGER CCCH DOMAIN-CONTAINING PROTEIN 14"/>
    <property type="match status" value="1"/>
</dbReference>
<keyword evidence="5" id="KW-0677">Repeat</keyword>
<dbReference type="InParanoid" id="A0A6P8YX26"/>
<gene>
    <name evidence="13" type="primary">LOC117643781</name>
</gene>
<keyword evidence="12" id="KW-1185">Reference proteome</keyword>
<dbReference type="SMART" id="SM00356">
    <property type="entry name" value="ZnF_C3H1"/>
    <property type="match status" value="3"/>
</dbReference>
<feature type="region of interest" description="Disordered" evidence="10">
    <location>
        <begin position="83"/>
        <end position="429"/>
    </location>
</feature>
<dbReference type="FunCoup" id="A0A6P8YX26">
    <property type="interactions" value="456"/>
</dbReference>
<evidence type="ECO:0000256" key="1">
    <source>
        <dbReference type="ARBA" id="ARBA00004123"/>
    </source>
</evidence>
<dbReference type="CTD" id="4665"/>
<dbReference type="KEGG" id="tpal:117643781"/>